<dbReference type="EMBL" id="SJPY01000001">
    <property type="protein sequence ID" value="TWU45573.1"/>
    <property type="molecule type" value="Genomic_DNA"/>
</dbReference>
<comment type="caution">
    <text evidence="2">The sequence shown here is derived from an EMBL/GenBank/DDBJ whole genome shotgun (WGS) entry which is preliminary data.</text>
</comment>
<name>A0A5C6E7F4_9BACT</name>
<gene>
    <name evidence="2" type="ORF">Q31b_07480</name>
</gene>
<keyword evidence="3" id="KW-1185">Reference proteome</keyword>
<accession>A0A5C6E7F4</accession>
<proteinExistence type="predicted"/>
<protein>
    <submittedName>
        <fullName evidence="2">Uncharacterized protein</fullName>
    </submittedName>
</protein>
<feature type="signal peptide" evidence="1">
    <location>
        <begin position="1"/>
        <end position="22"/>
    </location>
</feature>
<dbReference type="AlphaFoldDB" id="A0A5C6E7F4"/>
<feature type="chain" id="PRO_5022928810" evidence="1">
    <location>
        <begin position="23"/>
        <end position="63"/>
    </location>
</feature>
<keyword evidence="1" id="KW-0732">Signal</keyword>
<sequence precursor="true">MTFLSFAFLSLVMVAMSGITSAAGSSPQIYEVRSYVLEKVPRYHGAVSHIDKFILTPKPYSPM</sequence>
<evidence type="ECO:0000256" key="1">
    <source>
        <dbReference type="SAM" id="SignalP"/>
    </source>
</evidence>
<organism evidence="2 3">
    <name type="scientific">Novipirellula aureliae</name>
    <dbReference type="NCBI Taxonomy" id="2527966"/>
    <lineage>
        <taxon>Bacteria</taxon>
        <taxon>Pseudomonadati</taxon>
        <taxon>Planctomycetota</taxon>
        <taxon>Planctomycetia</taxon>
        <taxon>Pirellulales</taxon>
        <taxon>Pirellulaceae</taxon>
        <taxon>Novipirellula</taxon>
    </lineage>
</organism>
<evidence type="ECO:0000313" key="3">
    <source>
        <dbReference type="Proteomes" id="UP000315471"/>
    </source>
</evidence>
<dbReference type="Proteomes" id="UP000315471">
    <property type="component" value="Unassembled WGS sequence"/>
</dbReference>
<evidence type="ECO:0000313" key="2">
    <source>
        <dbReference type="EMBL" id="TWU45573.1"/>
    </source>
</evidence>
<reference evidence="2 3" key="1">
    <citation type="submission" date="2019-02" db="EMBL/GenBank/DDBJ databases">
        <title>Deep-cultivation of Planctomycetes and their phenomic and genomic characterization uncovers novel biology.</title>
        <authorList>
            <person name="Wiegand S."/>
            <person name="Jogler M."/>
            <person name="Boedeker C."/>
            <person name="Pinto D."/>
            <person name="Vollmers J."/>
            <person name="Rivas-Marin E."/>
            <person name="Kohn T."/>
            <person name="Peeters S.H."/>
            <person name="Heuer A."/>
            <person name="Rast P."/>
            <person name="Oberbeckmann S."/>
            <person name="Bunk B."/>
            <person name="Jeske O."/>
            <person name="Meyerdierks A."/>
            <person name="Storesund J.E."/>
            <person name="Kallscheuer N."/>
            <person name="Luecker S."/>
            <person name="Lage O.M."/>
            <person name="Pohl T."/>
            <person name="Merkel B.J."/>
            <person name="Hornburger P."/>
            <person name="Mueller R.-W."/>
            <person name="Bruemmer F."/>
            <person name="Labrenz M."/>
            <person name="Spormann A.M."/>
            <person name="Op Den Camp H."/>
            <person name="Overmann J."/>
            <person name="Amann R."/>
            <person name="Jetten M.S.M."/>
            <person name="Mascher T."/>
            <person name="Medema M.H."/>
            <person name="Devos D.P."/>
            <person name="Kaster A.-K."/>
            <person name="Ovreas L."/>
            <person name="Rohde M."/>
            <person name="Galperin M.Y."/>
            <person name="Jogler C."/>
        </authorList>
    </citation>
    <scope>NUCLEOTIDE SEQUENCE [LARGE SCALE GENOMIC DNA]</scope>
    <source>
        <strain evidence="2 3">Q31b</strain>
    </source>
</reference>
<dbReference type="RefSeq" id="WP_146598247.1">
    <property type="nucleotide sequence ID" value="NZ_SJPY01000001.1"/>
</dbReference>